<feature type="region of interest" description="Disordered" evidence="1">
    <location>
        <begin position="128"/>
        <end position="155"/>
    </location>
</feature>
<feature type="region of interest" description="Disordered" evidence="1">
    <location>
        <begin position="243"/>
        <end position="277"/>
    </location>
</feature>
<evidence type="ECO:0000313" key="3">
    <source>
        <dbReference type="Proteomes" id="UP000694542"/>
    </source>
</evidence>
<dbReference type="AlphaFoldDB" id="A0A8C0TKE8"/>
<organism evidence="2 3">
    <name type="scientific">Canis lupus familiaris</name>
    <name type="common">Dog</name>
    <name type="synonym">Canis familiaris</name>
    <dbReference type="NCBI Taxonomy" id="9615"/>
    <lineage>
        <taxon>Eukaryota</taxon>
        <taxon>Metazoa</taxon>
        <taxon>Chordata</taxon>
        <taxon>Craniata</taxon>
        <taxon>Vertebrata</taxon>
        <taxon>Euteleostomi</taxon>
        <taxon>Mammalia</taxon>
        <taxon>Eutheria</taxon>
        <taxon>Laurasiatheria</taxon>
        <taxon>Carnivora</taxon>
        <taxon>Caniformia</taxon>
        <taxon>Canidae</taxon>
        <taxon>Canis</taxon>
    </lineage>
</organism>
<evidence type="ECO:0000256" key="1">
    <source>
        <dbReference type="SAM" id="MobiDB-lite"/>
    </source>
</evidence>
<dbReference type="Ensembl" id="ENSCAFT00040041347.1">
    <property type="protein sequence ID" value="ENSCAFP00040036061.1"/>
    <property type="gene ID" value="ENSCAFG00040022258.1"/>
</dbReference>
<feature type="compositionally biased region" description="Basic residues" evidence="1">
    <location>
        <begin position="243"/>
        <end position="252"/>
    </location>
</feature>
<feature type="region of interest" description="Disordered" evidence="1">
    <location>
        <begin position="1"/>
        <end position="41"/>
    </location>
</feature>
<name>A0A8C0TKE8_CANLF</name>
<protein>
    <submittedName>
        <fullName evidence="2">Metabolism of cobalamin associated D</fullName>
    </submittedName>
</protein>
<sequence>MRPSGGHRARYGPCPDRLPVARLSPSAPAQRSSGAAVEPPALRTVSRAGTDSCFPAVTGPQLLAGAGGGRGAWGRGPAGALGVGRTSGERSGVGGGALWGGAHFRGARGWNPAWGLDGLPGALGRRGRALRGAGGGRTSGSARASGAGPCGTRGADFRGALGRRGRGLAGGALPGSAAASGAGFCGGGRPSGERGGVGGGALRGWAWGRGALPGSARASGRGGGAPRSWRRVGHQAAVFCRSPRGRASRKGRSPASALPAGNGHRSRTVWPDETMGPFGPQDQRFQLPGNIGFDCHLNGTTSQKKSQLHKTLPDVLAEPLSSERHEFVMAQYVNEFQGNNAPVEQEISSAETYFENAKVECAIQTCPELLRRDFESLFPEGATNKLMILTITQKTKNDMTVWSEEVENEREMLLEKFINGAKEICYALRAEGYWADFIDPSSGLAFFGPYTNNTLFETDERYRHLGFSVDDLGCCKVIRHRLWGTHVVVGSIFTNATPDSHIMKKLGGNQQ</sequence>
<reference evidence="2" key="1">
    <citation type="submission" date="2018-10" db="EMBL/GenBank/DDBJ databases">
        <title>De novo assembly of a Great Dane genome.</title>
        <authorList>
            <person name="Kidd J.M."/>
            <person name="Pendleton A.L."/>
            <person name="Shen F."/>
            <person name="Emery S."/>
        </authorList>
    </citation>
    <scope>NUCLEOTIDE SEQUENCE [LARGE SCALE GENOMIC DNA]</scope>
    <source>
        <strain evidence="2">Great Dane</strain>
    </source>
</reference>
<dbReference type="GO" id="GO:0009235">
    <property type="term" value="P:cobalamin metabolic process"/>
    <property type="evidence" value="ECO:0007669"/>
    <property type="project" value="InterPro"/>
</dbReference>
<dbReference type="OrthoDB" id="10263782at2759"/>
<dbReference type="Pfam" id="PF10229">
    <property type="entry name" value="MMADHC"/>
    <property type="match status" value="1"/>
</dbReference>
<reference evidence="2" key="2">
    <citation type="submission" date="2025-08" db="UniProtKB">
        <authorList>
            <consortium name="Ensembl"/>
        </authorList>
    </citation>
    <scope>IDENTIFICATION</scope>
</reference>
<accession>A0A8C0TKE8</accession>
<feature type="compositionally biased region" description="Low complexity" evidence="1">
    <location>
        <begin position="139"/>
        <end position="155"/>
    </location>
</feature>
<evidence type="ECO:0000313" key="2">
    <source>
        <dbReference type="Ensembl" id="ENSCAFP00040036061.1"/>
    </source>
</evidence>
<feature type="compositionally biased region" description="Basic residues" evidence="1">
    <location>
        <begin position="1"/>
        <end position="10"/>
    </location>
</feature>
<proteinExistence type="predicted"/>
<dbReference type="PANTHER" id="PTHR13192">
    <property type="entry name" value="MY011 PROTEIN"/>
    <property type="match status" value="1"/>
</dbReference>
<dbReference type="InterPro" id="IPR019362">
    <property type="entry name" value="MMADHC"/>
</dbReference>
<dbReference type="PANTHER" id="PTHR13192:SF3">
    <property type="entry name" value="COBALAMIN TRAFFICKING PROTEIN CBLD"/>
    <property type="match status" value="1"/>
</dbReference>
<dbReference type="Proteomes" id="UP000694542">
    <property type="component" value="Chromosome 19"/>
</dbReference>
<gene>
    <name evidence="2" type="primary">MMADHC</name>
</gene>